<dbReference type="RefSeq" id="WP_233389067.1">
    <property type="nucleotide sequence ID" value="NZ_JAJTWT010000001.1"/>
</dbReference>
<keyword evidence="2" id="KW-1185">Reference proteome</keyword>
<proteinExistence type="predicted"/>
<organism evidence="1 2">
    <name type="scientific">Pelomonas caseinilytica</name>
    <dbReference type="NCBI Taxonomy" id="2906763"/>
    <lineage>
        <taxon>Bacteria</taxon>
        <taxon>Pseudomonadati</taxon>
        <taxon>Pseudomonadota</taxon>
        <taxon>Betaproteobacteria</taxon>
        <taxon>Burkholderiales</taxon>
        <taxon>Sphaerotilaceae</taxon>
        <taxon>Roseateles</taxon>
    </lineage>
</organism>
<comment type="caution">
    <text evidence="1">The sequence shown here is derived from an EMBL/GenBank/DDBJ whole genome shotgun (WGS) entry which is preliminary data.</text>
</comment>
<name>A0ABS8XBB3_9BURK</name>
<dbReference type="EMBL" id="JAJTWT010000001">
    <property type="protein sequence ID" value="MCE4536101.1"/>
    <property type="molecule type" value="Genomic_DNA"/>
</dbReference>
<dbReference type="Proteomes" id="UP001201463">
    <property type="component" value="Unassembled WGS sequence"/>
</dbReference>
<sequence>MPLPLLNPTRRAAVLMALSGAAAGAPQLPATPVGSAHDFDFELGSWRTALRRRLKPLSGSDAWTEYSGTTVVRPVWSGRANLVELDVTGPKGQLQGLSLRLFEPQR</sequence>
<accession>A0ABS8XBB3</accession>
<evidence type="ECO:0000313" key="2">
    <source>
        <dbReference type="Proteomes" id="UP001201463"/>
    </source>
</evidence>
<reference evidence="1 2" key="1">
    <citation type="submission" date="2021-12" db="EMBL/GenBank/DDBJ databases">
        <title>Genome seq of p7.</title>
        <authorList>
            <person name="Seo T."/>
        </authorList>
    </citation>
    <scope>NUCLEOTIDE SEQUENCE [LARGE SCALE GENOMIC DNA]</scope>
    <source>
        <strain evidence="1 2">P7</strain>
    </source>
</reference>
<gene>
    <name evidence="1" type="ORF">LXT12_02350</name>
</gene>
<protein>
    <submittedName>
        <fullName evidence="1">Uncharacterized protein</fullName>
    </submittedName>
</protein>
<evidence type="ECO:0000313" key="1">
    <source>
        <dbReference type="EMBL" id="MCE4536101.1"/>
    </source>
</evidence>